<dbReference type="HOGENOM" id="CLU_1197982_0_0_0"/>
<keyword evidence="3" id="KW-1185">Reference proteome</keyword>
<dbReference type="Proteomes" id="UP000183868">
    <property type="component" value="Chromosome"/>
</dbReference>
<evidence type="ECO:0000313" key="3">
    <source>
        <dbReference type="Proteomes" id="UP000004671"/>
    </source>
</evidence>
<dbReference type="KEGG" id="caby:Cabys_2182"/>
<dbReference type="AlphaFoldDB" id="H1XVJ0"/>
<dbReference type="OrthoDB" id="1121120at2"/>
<accession>H1XVJ0</accession>
<evidence type="ECO:0000313" key="2">
    <source>
        <dbReference type="EMBL" id="EHO42890.1"/>
    </source>
</evidence>
<dbReference type="RefSeq" id="WP_006930282.1">
    <property type="nucleotide sequence ID" value="NZ_CM001402.1"/>
</dbReference>
<dbReference type="PROSITE" id="PS51257">
    <property type="entry name" value="PROKAR_LIPOPROTEIN"/>
    <property type="match status" value="1"/>
</dbReference>
<dbReference type="EMBL" id="CM001402">
    <property type="protein sequence ID" value="EHO42890.1"/>
    <property type="molecule type" value="Genomic_DNA"/>
</dbReference>
<proteinExistence type="predicted"/>
<evidence type="ECO:0000313" key="1">
    <source>
        <dbReference type="EMBL" id="APF18931.1"/>
    </source>
</evidence>
<dbReference type="EMBL" id="CP018099">
    <property type="protein sequence ID" value="APF18931.1"/>
    <property type="molecule type" value="Genomic_DNA"/>
</dbReference>
<organism evidence="2 3">
    <name type="scientific">Caldithrix abyssi DSM 13497</name>
    <dbReference type="NCBI Taxonomy" id="880073"/>
    <lineage>
        <taxon>Bacteria</taxon>
        <taxon>Pseudomonadati</taxon>
        <taxon>Calditrichota</taxon>
        <taxon>Calditrichia</taxon>
        <taxon>Calditrichales</taxon>
        <taxon>Calditrichaceae</taxon>
        <taxon>Caldithrix</taxon>
    </lineage>
</organism>
<name>H1XVJ0_CALAY</name>
<dbReference type="InParanoid" id="H1XVJ0"/>
<reference evidence="1 4" key="2">
    <citation type="submission" date="2016-11" db="EMBL/GenBank/DDBJ databases">
        <title>Genomic analysis of Caldithrix abyssi and proposal of a novel bacterial phylum Caldithrichaeota.</title>
        <authorList>
            <person name="Kublanov I."/>
            <person name="Sigalova O."/>
            <person name="Gavrilov S."/>
            <person name="Lebedinsky A."/>
            <person name="Ivanova N."/>
            <person name="Daum C."/>
            <person name="Reddy T."/>
            <person name="Klenk H.P."/>
            <person name="Goker M."/>
            <person name="Reva O."/>
            <person name="Miroshnichenko M."/>
            <person name="Kyprides N."/>
            <person name="Woyke T."/>
            <person name="Gelfand M."/>
        </authorList>
    </citation>
    <scope>NUCLEOTIDE SEQUENCE [LARGE SCALE GENOMIC DNA]</scope>
    <source>
        <strain evidence="1 4">LF13</strain>
    </source>
</reference>
<dbReference type="STRING" id="880073.Cabys_2182"/>
<gene>
    <name evidence="1" type="ORF">Cabys_2182</name>
    <name evidence="2" type="ORF">Calab_3286</name>
</gene>
<dbReference type="PaxDb" id="880073-Calab_3286"/>
<evidence type="ECO:0008006" key="5">
    <source>
        <dbReference type="Google" id="ProtNLM"/>
    </source>
</evidence>
<sequence length="231" mass="25421" precursor="true">MNSTLKTFLPIIVAVMLWAGLYGCRSAGALLKEVASTENSYLLGLTAGGLVENNTLQGVDGASEVDAITGATKTRFNLGIHRIIKFKTLTFESGLDYLTFDQSITYELPTFAQAGQRQVRFSQLRLPLTCNIPFFKGKDGQARLILKAGASLGWTISRSVTDRGSLPDYTFASWDYGPTLGVACYPFPAAKHYRLGIYLVLYRGSRIYEDIFHPAEGQGGQSYMKFGIIFQ</sequence>
<reference evidence="2 3" key="1">
    <citation type="submission" date="2011-09" db="EMBL/GenBank/DDBJ databases">
        <title>The permanent draft genome of Caldithrix abyssi DSM 13497.</title>
        <authorList>
            <consortium name="US DOE Joint Genome Institute (JGI-PGF)"/>
            <person name="Lucas S."/>
            <person name="Han J."/>
            <person name="Lapidus A."/>
            <person name="Bruce D."/>
            <person name="Goodwin L."/>
            <person name="Pitluck S."/>
            <person name="Peters L."/>
            <person name="Kyrpides N."/>
            <person name="Mavromatis K."/>
            <person name="Ivanova N."/>
            <person name="Mikhailova N."/>
            <person name="Chertkov O."/>
            <person name="Detter J.C."/>
            <person name="Tapia R."/>
            <person name="Han C."/>
            <person name="Land M."/>
            <person name="Hauser L."/>
            <person name="Markowitz V."/>
            <person name="Cheng J.-F."/>
            <person name="Hugenholtz P."/>
            <person name="Woyke T."/>
            <person name="Wu D."/>
            <person name="Spring S."/>
            <person name="Brambilla E."/>
            <person name="Klenk H.-P."/>
            <person name="Eisen J.A."/>
        </authorList>
    </citation>
    <scope>NUCLEOTIDE SEQUENCE [LARGE SCALE GENOMIC DNA]</scope>
    <source>
        <strain evidence="2 3">DSM 13497</strain>
    </source>
</reference>
<dbReference type="Proteomes" id="UP000004671">
    <property type="component" value="Chromosome"/>
</dbReference>
<protein>
    <recommendedName>
        <fullName evidence="5">Outer membrane protein beta-barrel domain-containing protein</fullName>
    </recommendedName>
</protein>
<evidence type="ECO:0000313" key="4">
    <source>
        <dbReference type="Proteomes" id="UP000183868"/>
    </source>
</evidence>